<dbReference type="GO" id="GO:0017168">
    <property type="term" value="F:5-oxoprolinase (ATP-hydrolyzing) activity"/>
    <property type="evidence" value="ECO:0007669"/>
    <property type="project" value="TreeGrafter"/>
</dbReference>
<dbReference type="AlphaFoldDB" id="A0A450WSK1"/>
<dbReference type="PANTHER" id="PTHR11365:SF23">
    <property type="entry name" value="HYPOTHETICAL 5-OXOPROLINASE (EUROFUNG)-RELATED"/>
    <property type="match status" value="1"/>
</dbReference>
<proteinExistence type="predicted"/>
<protein>
    <submittedName>
        <fullName evidence="2">Hydantoinase B/oxoprolinase</fullName>
    </submittedName>
</protein>
<evidence type="ECO:0000259" key="1">
    <source>
        <dbReference type="Pfam" id="PF02538"/>
    </source>
</evidence>
<gene>
    <name evidence="2" type="ORF">BECKLFY1418C_GA0070996_106522</name>
</gene>
<feature type="domain" description="Hydantoinase B/oxoprolinase" evidence="1">
    <location>
        <begin position="1"/>
        <end position="113"/>
    </location>
</feature>
<organism evidence="2">
    <name type="scientific">Candidatus Kentrum sp. LFY</name>
    <dbReference type="NCBI Taxonomy" id="2126342"/>
    <lineage>
        <taxon>Bacteria</taxon>
        <taxon>Pseudomonadati</taxon>
        <taxon>Pseudomonadota</taxon>
        <taxon>Gammaproteobacteria</taxon>
        <taxon>Candidatus Kentrum</taxon>
    </lineage>
</organism>
<evidence type="ECO:0000313" key="2">
    <source>
        <dbReference type="EMBL" id="VFK19968.1"/>
    </source>
</evidence>
<dbReference type="PANTHER" id="PTHR11365">
    <property type="entry name" value="5-OXOPROLINASE RELATED"/>
    <property type="match status" value="1"/>
</dbReference>
<dbReference type="InterPro" id="IPR003692">
    <property type="entry name" value="Hydantoinase_B"/>
</dbReference>
<sequence>MTNSRLTDPEILEQRFPVLLERFAIHRGSGGAGRFRGGDGVVRRIRFLEPLSAGILSNHRKVPPFGMAGEEPGQVGKNSVERTDGRCEDLASAEEVAMEAGDVLVIETPGGGGESDKK</sequence>
<accession>A0A450WSK1</accession>
<reference evidence="2" key="1">
    <citation type="submission" date="2019-02" db="EMBL/GenBank/DDBJ databases">
        <authorList>
            <person name="Gruber-Vodicka R. H."/>
            <person name="Seah K. B. B."/>
        </authorList>
    </citation>
    <scope>NUCLEOTIDE SEQUENCE</scope>
    <source>
        <strain evidence="2">BECK_BY7</strain>
    </source>
</reference>
<dbReference type="GO" id="GO:0006749">
    <property type="term" value="P:glutathione metabolic process"/>
    <property type="evidence" value="ECO:0007669"/>
    <property type="project" value="TreeGrafter"/>
</dbReference>
<dbReference type="GO" id="GO:0005829">
    <property type="term" value="C:cytosol"/>
    <property type="evidence" value="ECO:0007669"/>
    <property type="project" value="TreeGrafter"/>
</dbReference>
<name>A0A450WSK1_9GAMM</name>
<dbReference type="InterPro" id="IPR045079">
    <property type="entry name" value="Oxoprolinase-like"/>
</dbReference>
<dbReference type="Pfam" id="PF02538">
    <property type="entry name" value="Hydantoinase_B"/>
    <property type="match status" value="1"/>
</dbReference>
<dbReference type="EMBL" id="CAADFN010000065">
    <property type="protein sequence ID" value="VFK19968.1"/>
    <property type="molecule type" value="Genomic_DNA"/>
</dbReference>